<evidence type="ECO:0000256" key="7">
    <source>
        <dbReference type="ARBA" id="ARBA00022989"/>
    </source>
</evidence>
<gene>
    <name evidence="10" type="ORF">BGZ96_006069</name>
</gene>
<dbReference type="EMBL" id="JAAAIM010002916">
    <property type="protein sequence ID" value="KAG0270990.1"/>
    <property type="molecule type" value="Genomic_DNA"/>
</dbReference>
<comment type="caution">
    <text evidence="10">The sequence shown here is derived from an EMBL/GenBank/DDBJ whole genome shotgun (WGS) entry which is preliminary data.</text>
</comment>
<keyword evidence="3" id="KW-0813">Transport</keyword>
<evidence type="ECO:0000256" key="3">
    <source>
        <dbReference type="ARBA" id="ARBA00022448"/>
    </source>
</evidence>
<proteinExistence type="inferred from homology"/>
<evidence type="ECO:0000313" key="10">
    <source>
        <dbReference type="EMBL" id="KAG0270990.1"/>
    </source>
</evidence>
<keyword evidence="11" id="KW-1185">Reference proteome</keyword>
<accession>A0ABQ7JGZ7</accession>
<protein>
    <recommendedName>
        <fullName evidence="12">Oligopeptide transporter</fullName>
    </recommendedName>
</protein>
<evidence type="ECO:0000256" key="9">
    <source>
        <dbReference type="SAM" id="Phobius"/>
    </source>
</evidence>
<dbReference type="InterPro" id="IPR004648">
    <property type="entry name" value="Oligpept_transpt"/>
</dbReference>
<keyword evidence="6" id="KW-0653">Protein transport</keyword>
<comment type="similarity">
    <text evidence="2">Belongs to the oligopeptide OPT transporter family.</text>
</comment>
<organism evidence="10 11">
    <name type="scientific">Linnemannia gamsii</name>
    <dbReference type="NCBI Taxonomy" id="64522"/>
    <lineage>
        <taxon>Eukaryota</taxon>
        <taxon>Fungi</taxon>
        <taxon>Fungi incertae sedis</taxon>
        <taxon>Mucoromycota</taxon>
        <taxon>Mortierellomycotina</taxon>
        <taxon>Mortierellomycetes</taxon>
        <taxon>Mortierellales</taxon>
        <taxon>Mortierellaceae</taxon>
        <taxon>Linnemannia</taxon>
    </lineage>
</organism>
<name>A0ABQ7JGZ7_9FUNG</name>
<dbReference type="InterPro" id="IPR004813">
    <property type="entry name" value="OPT"/>
</dbReference>
<dbReference type="Pfam" id="PF03169">
    <property type="entry name" value="OPT"/>
    <property type="match status" value="1"/>
</dbReference>
<dbReference type="PANTHER" id="PTHR22601">
    <property type="entry name" value="ISP4 LIKE PROTEIN"/>
    <property type="match status" value="1"/>
</dbReference>
<evidence type="ECO:0000256" key="8">
    <source>
        <dbReference type="ARBA" id="ARBA00023136"/>
    </source>
</evidence>
<evidence type="ECO:0000256" key="2">
    <source>
        <dbReference type="ARBA" id="ARBA00008807"/>
    </source>
</evidence>
<feature type="transmembrane region" description="Helical" evidence="9">
    <location>
        <begin position="121"/>
        <end position="138"/>
    </location>
</feature>
<feature type="transmembrane region" description="Helical" evidence="9">
    <location>
        <begin position="69"/>
        <end position="90"/>
    </location>
</feature>
<feature type="transmembrane region" description="Helical" evidence="9">
    <location>
        <begin position="45"/>
        <end position="63"/>
    </location>
</feature>
<evidence type="ECO:0000256" key="5">
    <source>
        <dbReference type="ARBA" id="ARBA00022856"/>
    </source>
</evidence>
<feature type="transmembrane region" description="Helical" evidence="9">
    <location>
        <begin position="150"/>
        <end position="174"/>
    </location>
</feature>
<keyword evidence="7 9" id="KW-1133">Transmembrane helix</keyword>
<keyword evidence="4 9" id="KW-0812">Transmembrane</keyword>
<comment type="subcellular location">
    <subcellularLocation>
        <location evidence="1">Membrane</location>
        <topology evidence="1">Multi-pass membrane protein</topology>
    </subcellularLocation>
</comment>
<sequence length="209" mass="23664">MFMAQLISTLIACTINLITATWLINTRPNVCTPEGAPFTCRSTRTFYSASIIWGAVAPARVFGNKDDAWYSPVQWGFVAGALLPIPFWLLSRKFPHIGWLKLVHWPVLLAATSNMPPALPYFYTNGLFIGFVFAFLLRRYRYSWWSRYNYLTSAALDTGVAIAGLVIFFALQAWEVDFPAWWGNPADGQIDHCPKGSYAYKNEFNPDSE</sequence>
<keyword evidence="5" id="KW-0571">Peptide transport</keyword>
<evidence type="ECO:0000256" key="6">
    <source>
        <dbReference type="ARBA" id="ARBA00022927"/>
    </source>
</evidence>
<evidence type="ECO:0000256" key="1">
    <source>
        <dbReference type="ARBA" id="ARBA00004141"/>
    </source>
</evidence>
<evidence type="ECO:0000313" key="11">
    <source>
        <dbReference type="Proteomes" id="UP001194696"/>
    </source>
</evidence>
<feature type="transmembrane region" description="Helical" evidence="9">
    <location>
        <begin position="6"/>
        <end position="24"/>
    </location>
</feature>
<evidence type="ECO:0000256" key="4">
    <source>
        <dbReference type="ARBA" id="ARBA00022692"/>
    </source>
</evidence>
<dbReference type="NCBIfam" id="TIGR00728">
    <property type="entry name" value="OPT_sfam"/>
    <property type="match status" value="1"/>
</dbReference>
<dbReference type="Proteomes" id="UP001194696">
    <property type="component" value="Unassembled WGS sequence"/>
</dbReference>
<reference evidence="10 11" key="1">
    <citation type="journal article" date="2020" name="Fungal Divers.">
        <title>Resolving the Mortierellaceae phylogeny through synthesis of multi-gene phylogenetics and phylogenomics.</title>
        <authorList>
            <person name="Vandepol N."/>
            <person name="Liber J."/>
            <person name="Desiro A."/>
            <person name="Na H."/>
            <person name="Kennedy M."/>
            <person name="Barry K."/>
            <person name="Grigoriev I.V."/>
            <person name="Miller A.N."/>
            <person name="O'Donnell K."/>
            <person name="Stajich J.E."/>
            <person name="Bonito G."/>
        </authorList>
    </citation>
    <scope>NUCLEOTIDE SEQUENCE [LARGE SCALE GENOMIC DNA]</scope>
    <source>
        <strain evidence="10 11">AD045</strain>
    </source>
</reference>
<keyword evidence="8 9" id="KW-0472">Membrane</keyword>
<evidence type="ECO:0008006" key="12">
    <source>
        <dbReference type="Google" id="ProtNLM"/>
    </source>
</evidence>